<organism evidence="2 3">
    <name type="scientific">Flavobacterium enshiense DK69</name>
    <dbReference type="NCBI Taxonomy" id="1107311"/>
    <lineage>
        <taxon>Bacteria</taxon>
        <taxon>Pseudomonadati</taxon>
        <taxon>Bacteroidota</taxon>
        <taxon>Flavobacteriia</taxon>
        <taxon>Flavobacteriales</taxon>
        <taxon>Flavobacteriaceae</taxon>
        <taxon>Flavobacterium</taxon>
    </lineage>
</organism>
<evidence type="ECO:0000256" key="1">
    <source>
        <dbReference type="SAM" id="Phobius"/>
    </source>
</evidence>
<dbReference type="RefSeq" id="WP_023574651.1">
    <property type="nucleotide sequence ID" value="NZ_AVCS01000025.1"/>
</dbReference>
<feature type="transmembrane region" description="Helical" evidence="1">
    <location>
        <begin position="6"/>
        <end position="28"/>
    </location>
</feature>
<dbReference type="PROSITE" id="PS51257">
    <property type="entry name" value="PROKAR_LIPOPROTEIN"/>
    <property type="match status" value="1"/>
</dbReference>
<protein>
    <submittedName>
        <fullName evidence="2">Uncharacterized protein</fullName>
    </submittedName>
</protein>
<comment type="caution">
    <text evidence="2">The sequence shown here is derived from an EMBL/GenBank/DDBJ whole genome shotgun (WGS) entry which is preliminary data.</text>
</comment>
<keyword evidence="1" id="KW-0472">Membrane</keyword>
<dbReference type="Proteomes" id="UP000030149">
    <property type="component" value="Unassembled WGS sequence"/>
</dbReference>
<dbReference type="OrthoDB" id="1362378at2"/>
<feature type="transmembrane region" description="Helical" evidence="1">
    <location>
        <begin position="49"/>
        <end position="65"/>
    </location>
</feature>
<reference evidence="2 3" key="2">
    <citation type="journal article" date="2015" name="Stand. Genomic Sci.">
        <title>High quality draft genomic sequence of Flavobacterium enshiense DK69(T) and comparison among Flavobacterium genomes.</title>
        <authorList>
            <person name="Zeng Z."/>
            <person name="Chen C."/>
            <person name="Du H."/>
            <person name="Wang G."/>
            <person name="Li M."/>
        </authorList>
    </citation>
    <scope>NUCLEOTIDE SEQUENCE [LARGE SCALE GENOMIC DNA]</scope>
    <source>
        <strain evidence="2 3">DK69</strain>
    </source>
</reference>
<keyword evidence="3" id="KW-1185">Reference proteome</keyword>
<accession>V6S446</accession>
<sequence length="90" mass="9886">MNKKDLFIGFLIGIIAATLGCGLFLYFFADARSLEDVKIVRAQGLMGKLITLGAIFNLIAFFILLRLEKELMARGVILATILLAILTVII</sequence>
<dbReference type="eggNOG" id="ENOG5032Y3H">
    <property type="taxonomic scope" value="Bacteria"/>
</dbReference>
<evidence type="ECO:0000313" key="2">
    <source>
        <dbReference type="EMBL" id="KGO95291.1"/>
    </source>
</evidence>
<keyword evidence="1" id="KW-1133">Transmembrane helix</keyword>
<keyword evidence="1" id="KW-0812">Transmembrane</keyword>
<dbReference type="EMBL" id="JRLZ01000015">
    <property type="protein sequence ID" value="KGO95291.1"/>
    <property type="molecule type" value="Genomic_DNA"/>
</dbReference>
<proteinExistence type="predicted"/>
<reference evidence="3" key="1">
    <citation type="submission" date="2013-09" db="EMBL/GenBank/DDBJ databases">
        <authorList>
            <person name="Zeng Z."/>
            <person name="Chen C."/>
        </authorList>
    </citation>
    <scope>NUCLEOTIDE SEQUENCE [LARGE SCALE GENOMIC DNA]</scope>
    <source>
        <strain evidence="3">DK69</strain>
    </source>
</reference>
<dbReference type="STRING" id="1107311.Q767_12600"/>
<dbReference type="PATRIC" id="fig|1107311.3.peg.2654"/>
<feature type="transmembrane region" description="Helical" evidence="1">
    <location>
        <begin position="71"/>
        <end position="89"/>
    </location>
</feature>
<dbReference type="AlphaFoldDB" id="V6S446"/>
<name>V6S446_9FLAO</name>
<gene>
    <name evidence="2" type="ORF">Q767_12600</name>
</gene>
<evidence type="ECO:0000313" key="3">
    <source>
        <dbReference type="Proteomes" id="UP000030149"/>
    </source>
</evidence>